<evidence type="ECO:0000313" key="4">
    <source>
        <dbReference type="Proteomes" id="UP001595976"/>
    </source>
</evidence>
<comment type="caution">
    <text evidence="3">The sequence shown here is derived from an EMBL/GenBank/DDBJ whole genome shotgun (WGS) entry which is preliminary data.</text>
</comment>
<reference evidence="4" key="1">
    <citation type="journal article" date="2019" name="Int. J. Syst. Evol. Microbiol.">
        <title>The Global Catalogue of Microorganisms (GCM) 10K type strain sequencing project: providing services to taxonomists for standard genome sequencing and annotation.</title>
        <authorList>
            <consortium name="The Broad Institute Genomics Platform"/>
            <consortium name="The Broad Institute Genome Sequencing Center for Infectious Disease"/>
            <person name="Wu L."/>
            <person name="Ma J."/>
        </authorList>
    </citation>
    <scope>NUCLEOTIDE SEQUENCE [LARGE SCALE GENOMIC DNA]</scope>
    <source>
        <strain evidence="4">CGMCC 1.15643</strain>
    </source>
</reference>
<feature type="compositionally biased region" description="Low complexity" evidence="1">
    <location>
        <begin position="22"/>
        <end position="47"/>
    </location>
</feature>
<protein>
    <submittedName>
        <fullName evidence="3">Phasin family protein</fullName>
    </submittedName>
</protein>
<keyword evidence="4" id="KW-1185">Reference proteome</keyword>
<gene>
    <name evidence="3" type="ORF">ACFPK2_16990</name>
</gene>
<dbReference type="InterPro" id="IPR018968">
    <property type="entry name" value="Phasin"/>
</dbReference>
<dbReference type="RefSeq" id="WP_158443836.1">
    <property type="nucleotide sequence ID" value="NZ_JAOAOS010000003.1"/>
</dbReference>
<accession>A0ABW0F5E5</accession>
<evidence type="ECO:0000259" key="2">
    <source>
        <dbReference type="Pfam" id="PF09361"/>
    </source>
</evidence>
<name>A0ABW0F5E5_9HYPH</name>
<feature type="compositionally biased region" description="Low complexity" evidence="1">
    <location>
        <begin position="57"/>
        <end position="80"/>
    </location>
</feature>
<evidence type="ECO:0000313" key="3">
    <source>
        <dbReference type="EMBL" id="MFC5294687.1"/>
    </source>
</evidence>
<evidence type="ECO:0000256" key="1">
    <source>
        <dbReference type="SAM" id="MobiDB-lite"/>
    </source>
</evidence>
<dbReference type="EMBL" id="JBHSLI010000007">
    <property type="protein sequence ID" value="MFC5294687.1"/>
    <property type="molecule type" value="Genomic_DNA"/>
</dbReference>
<proteinExistence type="predicted"/>
<organism evidence="3 4">
    <name type="scientific">Bosea minatitlanensis</name>
    <dbReference type="NCBI Taxonomy" id="128782"/>
    <lineage>
        <taxon>Bacteria</taxon>
        <taxon>Pseudomonadati</taxon>
        <taxon>Pseudomonadota</taxon>
        <taxon>Alphaproteobacteria</taxon>
        <taxon>Hyphomicrobiales</taxon>
        <taxon>Boseaceae</taxon>
        <taxon>Bosea</taxon>
    </lineage>
</organism>
<dbReference type="Proteomes" id="UP001595976">
    <property type="component" value="Unassembled WGS sequence"/>
</dbReference>
<dbReference type="Pfam" id="PF09361">
    <property type="entry name" value="Phasin_2"/>
    <property type="match status" value="1"/>
</dbReference>
<sequence>MAKLAAGRPADPVPPAAREIRPAQPGPAAAKPAVGKPAAAKPVVAKPAEPPKPAPAAPAAAQPVAAAPVAPAGKEAAKPASLDSLPLPRPPEFAALTGETVMSQALTMARAFGALQAKMLEHACSELKATLGEAETLARSDSASEAIALQAKAVRRSYESYAEHLKELARIANAALRKG</sequence>
<feature type="region of interest" description="Disordered" evidence="1">
    <location>
        <begin position="1"/>
        <end position="91"/>
    </location>
</feature>
<feature type="domain" description="Phasin" evidence="2">
    <location>
        <begin position="99"/>
        <end position="174"/>
    </location>
</feature>